<feature type="compositionally biased region" description="Polar residues" evidence="1">
    <location>
        <begin position="157"/>
        <end position="173"/>
    </location>
</feature>
<dbReference type="GO" id="GO:0042797">
    <property type="term" value="P:tRNA transcription by RNA polymerase III"/>
    <property type="evidence" value="ECO:0007669"/>
    <property type="project" value="TreeGrafter"/>
</dbReference>
<dbReference type="EMBL" id="BTRK01000003">
    <property type="protein sequence ID" value="GMR41826.1"/>
    <property type="molecule type" value="Genomic_DNA"/>
</dbReference>
<evidence type="ECO:0000256" key="1">
    <source>
        <dbReference type="SAM" id="MobiDB-lite"/>
    </source>
</evidence>
<name>A0AAN5CGN0_9BILA</name>
<evidence type="ECO:0000313" key="3">
    <source>
        <dbReference type="Proteomes" id="UP001328107"/>
    </source>
</evidence>
<dbReference type="PANTHER" id="PTHR12069">
    <property type="entry name" value="DNA-DIRECTED RNA POLYMERASES III 80 KDA POLYPEPTIDE RNA POLYMERASE III SUBUNIT 5"/>
    <property type="match status" value="1"/>
</dbReference>
<sequence length="468" mass="53556">RMVKGKRVIESDDEMETSPSFQMDVVVCDTVPNSELFRVQLPMRKRDVFEGGRANPRLRYKKKAKVMELRLDADIHSSSYDKDKMERLPPRDHSTNMPPEVYEGRCFDSPNPLQYAVAFVKDSKLYMYPLDGSMELRRSLAHINYSDKKKKTEENDGNTTGESESESAPSTQAIRVKFSRQETDRQKKRREASALHRERTIAGENWIPLELVNQVDRVSTRLRAVSLTPPMEEEKKREDEEGVMETKGLVVTTLGGNEGVEKQSMEMADCPTLSLLNASSLPLNLQVRSLLLKSMSMSTSSLCSLVTPPVTREELLPVVRNFAHLVKGVWVVDSSLLFRPPLIQGVRPSRMTDARGHLWRNARDFALALIDANLKVTRETLRRVFRLSRDDAAEVLETVGVSDPVERTWKLNAVGENDEIVGEDDLMLPIQVEDAEYWVQRWEEIMRDTGDKSSPRRVRRQSHRSIRE</sequence>
<dbReference type="AlphaFoldDB" id="A0AAN5CGN0"/>
<comment type="caution">
    <text evidence="2">The sequence shown here is derived from an EMBL/GenBank/DDBJ whole genome shotgun (WGS) entry which is preliminary data.</text>
</comment>
<feature type="non-terminal residue" evidence="2">
    <location>
        <position position="1"/>
    </location>
</feature>
<dbReference type="Proteomes" id="UP001328107">
    <property type="component" value="Unassembled WGS sequence"/>
</dbReference>
<accession>A0AAN5CGN0</accession>
<evidence type="ECO:0008006" key="4">
    <source>
        <dbReference type="Google" id="ProtNLM"/>
    </source>
</evidence>
<protein>
    <recommendedName>
        <fullName evidence="4">DNA-directed RNA polymerase III subunit RPC5</fullName>
    </recommendedName>
</protein>
<dbReference type="Pfam" id="PF04801">
    <property type="entry name" value="RPC5"/>
    <property type="match status" value="1"/>
</dbReference>
<keyword evidence="3" id="KW-1185">Reference proteome</keyword>
<reference evidence="3" key="1">
    <citation type="submission" date="2022-10" db="EMBL/GenBank/DDBJ databases">
        <title>Genome assembly of Pristionchus species.</title>
        <authorList>
            <person name="Yoshida K."/>
            <person name="Sommer R.J."/>
        </authorList>
    </citation>
    <scope>NUCLEOTIDE SEQUENCE [LARGE SCALE GENOMIC DNA]</scope>
    <source>
        <strain evidence="3">RS5460</strain>
    </source>
</reference>
<dbReference type="GO" id="GO:0005666">
    <property type="term" value="C:RNA polymerase III complex"/>
    <property type="evidence" value="ECO:0007669"/>
    <property type="project" value="TreeGrafter"/>
</dbReference>
<feature type="region of interest" description="Disordered" evidence="1">
    <location>
        <begin position="147"/>
        <end position="173"/>
    </location>
</feature>
<evidence type="ECO:0000313" key="2">
    <source>
        <dbReference type="EMBL" id="GMR41826.1"/>
    </source>
</evidence>
<dbReference type="PANTHER" id="PTHR12069:SF0">
    <property type="entry name" value="DNA-DIRECTED RNA POLYMERASE III SUBUNIT RPC5"/>
    <property type="match status" value="1"/>
</dbReference>
<organism evidence="2 3">
    <name type="scientific">Pristionchus mayeri</name>
    <dbReference type="NCBI Taxonomy" id="1317129"/>
    <lineage>
        <taxon>Eukaryota</taxon>
        <taxon>Metazoa</taxon>
        <taxon>Ecdysozoa</taxon>
        <taxon>Nematoda</taxon>
        <taxon>Chromadorea</taxon>
        <taxon>Rhabditida</taxon>
        <taxon>Rhabditina</taxon>
        <taxon>Diplogasteromorpha</taxon>
        <taxon>Diplogasteroidea</taxon>
        <taxon>Neodiplogasteridae</taxon>
        <taxon>Pristionchus</taxon>
    </lineage>
</organism>
<proteinExistence type="predicted"/>
<gene>
    <name evidence="2" type="ORF">PMAYCL1PPCAC_12021</name>
</gene>
<dbReference type="InterPro" id="IPR006886">
    <property type="entry name" value="RNA_pol_III_Rpc5"/>
</dbReference>